<gene>
    <name evidence="2" type="ORF">ACFPZN_20205</name>
</gene>
<organism evidence="2 3">
    <name type="scientific">Actinomadura rugatobispora</name>
    <dbReference type="NCBI Taxonomy" id="1994"/>
    <lineage>
        <taxon>Bacteria</taxon>
        <taxon>Bacillati</taxon>
        <taxon>Actinomycetota</taxon>
        <taxon>Actinomycetes</taxon>
        <taxon>Streptosporangiales</taxon>
        <taxon>Thermomonosporaceae</taxon>
        <taxon>Actinomadura</taxon>
    </lineage>
</organism>
<protein>
    <submittedName>
        <fullName evidence="2">Uncharacterized protein</fullName>
    </submittedName>
</protein>
<keyword evidence="3" id="KW-1185">Reference proteome</keyword>
<evidence type="ECO:0000313" key="2">
    <source>
        <dbReference type="EMBL" id="MFC5747959.1"/>
    </source>
</evidence>
<evidence type="ECO:0000256" key="1">
    <source>
        <dbReference type="SAM" id="MobiDB-lite"/>
    </source>
</evidence>
<dbReference type="RefSeq" id="WP_378283591.1">
    <property type="nucleotide sequence ID" value="NZ_JBHSON010000027.1"/>
</dbReference>
<name>A0ABW1A1U5_9ACTN</name>
<accession>A0ABW1A1U5</accession>
<dbReference type="EMBL" id="JBHSON010000027">
    <property type="protein sequence ID" value="MFC5747959.1"/>
    <property type="molecule type" value="Genomic_DNA"/>
</dbReference>
<proteinExistence type="predicted"/>
<sequence length="117" mass="12561">MIAALVLASVAALLALSLPRLLPRSRGTRRARPAHADADLADAPDAVHAEPVSAPPCVQADTGPGPYPESLTAELDPWDEEYLAFLADALWPEDEYLDMEHTLDFDGEGETGPGKYH</sequence>
<evidence type="ECO:0000313" key="3">
    <source>
        <dbReference type="Proteomes" id="UP001596074"/>
    </source>
</evidence>
<reference evidence="3" key="1">
    <citation type="journal article" date="2019" name="Int. J. Syst. Evol. Microbiol.">
        <title>The Global Catalogue of Microorganisms (GCM) 10K type strain sequencing project: providing services to taxonomists for standard genome sequencing and annotation.</title>
        <authorList>
            <consortium name="The Broad Institute Genomics Platform"/>
            <consortium name="The Broad Institute Genome Sequencing Center for Infectious Disease"/>
            <person name="Wu L."/>
            <person name="Ma J."/>
        </authorList>
    </citation>
    <scope>NUCLEOTIDE SEQUENCE [LARGE SCALE GENOMIC DNA]</scope>
    <source>
        <strain evidence="3">KCTC 42087</strain>
    </source>
</reference>
<feature type="region of interest" description="Disordered" evidence="1">
    <location>
        <begin position="26"/>
        <end position="72"/>
    </location>
</feature>
<comment type="caution">
    <text evidence="2">The sequence shown here is derived from an EMBL/GenBank/DDBJ whole genome shotgun (WGS) entry which is preliminary data.</text>
</comment>
<dbReference type="Proteomes" id="UP001596074">
    <property type="component" value="Unassembled WGS sequence"/>
</dbReference>